<evidence type="ECO:0000256" key="2">
    <source>
        <dbReference type="SAM" id="Phobius"/>
    </source>
</evidence>
<proteinExistence type="predicted"/>
<feature type="region of interest" description="Disordered" evidence="1">
    <location>
        <begin position="1711"/>
        <end position="1730"/>
    </location>
</feature>
<evidence type="ECO:0000313" key="4">
    <source>
        <dbReference type="EMBL" id="KAK2959979.1"/>
    </source>
</evidence>
<dbReference type="Gene3D" id="1.10.510.10">
    <property type="entry name" value="Transferase(Phosphotransferase) domain 1"/>
    <property type="match status" value="1"/>
</dbReference>
<feature type="domain" description="Protein kinase" evidence="3">
    <location>
        <begin position="1346"/>
        <end position="1715"/>
    </location>
</feature>
<evidence type="ECO:0000256" key="1">
    <source>
        <dbReference type="SAM" id="MobiDB-lite"/>
    </source>
</evidence>
<organism evidence="4 5">
    <name type="scientific">Blattamonas nauphoetae</name>
    <dbReference type="NCBI Taxonomy" id="2049346"/>
    <lineage>
        <taxon>Eukaryota</taxon>
        <taxon>Metamonada</taxon>
        <taxon>Preaxostyla</taxon>
        <taxon>Oxymonadida</taxon>
        <taxon>Blattamonas</taxon>
    </lineage>
</organism>
<keyword evidence="2" id="KW-0472">Membrane</keyword>
<keyword evidence="5" id="KW-1185">Reference proteome</keyword>
<evidence type="ECO:0000259" key="3">
    <source>
        <dbReference type="PROSITE" id="PS50011"/>
    </source>
</evidence>
<feature type="transmembrane region" description="Helical" evidence="2">
    <location>
        <begin position="1387"/>
        <end position="1411"/>
    </location>
</feature>
<comment type="caution">
    <text evidence="4">The sequence shown here is derived from an EMBL/GenBank/DDBJ whole genome shotgun (WGS) entry which is preliminary data.</text>
</comment>
<dbReference type="SUPFAM" id="SSF56112">
    <property type="entry name" value="Protein kinase-like (PK-like)"/>
    <property type="match status" value="1"/>
</dbReference>
<sequence length="1730" mass="188345">MGILDSETCQCRSSVLLIGVTHLSKTHTLPPFVGLLNPSTVQSSAPNSYFDVSSSDTQAGVSVTGIDLHIDSTWFSVGTGPLFSFGLAEEQWLLEALHSLRMETALVGSSLANVTNRRLERRKNILFGGDVSQRVVGSEVGRSINHDSGTAMMDGNLGGNVNCVNTSFWECMHEGNDDPSFTNENITDSHPIGRQEFNATSTATLISYSLCTFKNMYSTANRRGGAAILVNGTAASLSAKDCFLRRCQVNADHFEGGAICVWGIADSAQYFELRQCSFSECYSKGTYVSTGGCISLIFTSVTITDSFFEKGQAQYDGALTLSNGTHSTLSNCAFVLCSASDRGGAVGVYYDATVSFSFVQFRECRSPSAWSGQDVFFYTLKLAQVSEGVFKHCDSTSGAKNVYCISDNAFDNSLITPIESVPTLSNVDIQFDEEQMLAVVCVTTTEEIGGTMGVLLNDLNVPRLVHVVFGTETKPSTTGTAVVSSGPNGILPVAEYTPLNYSLCSALFPPPTVLNCVCSLSDANTSLVVVSGICLVEGDYLMKVKKGQDGEEKEISLAWVNSRALQGTAILYPSTNEGRLEWDSEYEVTSVVRTQSEDVPISTAGTIKFTTPKEPIRIEGADCSLGGKKEKAGVVEFWGVGLSSGKEYTLKVQKEEGGVGTGNVIELEGMFSSESEAGSRFHSEAIFEETTPCLSFGETYLVVGVVVGGEEGAVNLNVGFSVPSEPSRLTKITASAFTDAEKTQIKLSFEGRALKASTSYEMILKSIVGEGETGHEKTLVLTTDVDGERRNKKETTDTSFLTPPEPTRIEDCVSAQLDKDRTKLALILTGRRLTSHQVSICLRDESQEWLPLSPITIENDTHCLVVFEVGKEQDASTLAYGKEYTLQQDGESTYCVVMSDIVISVPNPPSLREIKFSFSNNLNTSCVVEVCGSDLVASTEYNLTLNASLWMIIRFSSSTKGKSDELQIGWGEGLEFETEYTVTSIKPIREKDGDLEESGTLSGKTGKRPSSFNIFTDSSSSEGSPFCGDLERACSSISEVWKIMSGLSILRPTIEIVDSVTMSEGIRIVGGMHVVIRNGTSSEPSLIVPSSFSLHSLSAVIVVEATGFLELRNVDVSLESSDQSFVFLSATQATIILREGSITGLATLPPTQNEEESEDVCSWTSGILQLDDCTTTISRQDFTHLSQGAVNMKGGSFKVETSLFHDNTPAESSFPALRHNVFCSGNGTVDVGSMAEGDGYDGSSGWFSTSGCSVSGLASLVVSPFFVPSLSNSSTSSFDTKKEHFEIEVKGSTLIPCGLILEVFEMTKDKKEGTPTRSLLNQNTTTSFTETSIKLSLPSSSLSSLKPELEWRGRLIFGEERRTNTTFIIQQSKTDKFAQSVKDNMKWWLPLVIVMAVALLVLILLIIVCLWRRKKNEKKEDSTHLMSVQEMDVEKDEVGDEDGDRETAHVSSVRGLNGNTVNVVQWTDGQSIPETKEEGKEGQEIASENRVYGLSCGEKEGVVEVVDKTETLYRRLHVLKLGVNRRWAQMSVARGLLHAMRMSEYSAILTELTSHSVVLSGERKMNLILKTDFPQPDPLSDHPSQQTQQQPPQIACPDPLRQSEVHQDDLRWKAPEEGEEREERNQKTERGVGKEFDRTKASVFRLGLVLWEIETGLVPFAEQDGVNAHRNMSIGIVPKMNGVGEKMKGLIEECLSVNPEERPSVESIISRLSSTDEKESTQKAQQVTLS</sequence>
<feature type="region of interest" description="Disordered" evidence="1">
    <location>
        <begin position="1571"/>
        <end position="1634"/>
    </location>
</feature>
<dbReference type="Proteomes" id="UP001281761">
    <property type="component" value="Unassembled WGS sequence"/>
</dbReference>
<feature type="compositionally biased region" description="Low complexity" evidence="1">
    <location>
        <begin position="1010"/>
        <end position="1021"/>
    </location>
</feature>
<feature type="region of interest" description="Disordered" evidence="1">
    <location>
        <begin position="993"/>
        <end position="1025"/>
    </location>
</feature>
<reference evidence="4 5" key="1">
    <citation type="journal article" date="2022" name="bioRxiv">
        <title>Genomics of Preaxostyla Flagellates Illuminates Evolutionary Transitions and the Path Towards Mitochondrial Loss.</title>
        <authorList>
            <person name="Novak L.V.F."/>
            <person name="Treitli S.C."/>
            <person name="Pyrih J."/>
            <person name="Halakuc P."/>
            <person name="Pipaliya S.V."/>
            <person name="Vacek V."/>
            <person name="Brzon O."/>
            <person name="Soukal P."/>
            <person name="Eme L."/>
            <person name="Dacks J.B."/>
            <person name="Karnkowska A."/>
            <person name="Elias M."/>
            <person name="Hampl V."/>
        </authorList>
    </citation>
    <scope>NUCLEOTIDE SEQUENCE [LARGE SCALE GENOMIC DNA]</scope>
    <source>
        <strain evidence="4">NAU3</strain>
        <tissue evidence="4">Gut</tissue>
    </source>
</reference>
<keyword evidence="2" id="KW-1133">Transmembrane helix</keyword>
<dbReference type="InterPro" id="IPR000719">
    <property type="entry name" value="Prot_kinase_dom"/>
</dbReference>
<accession>A0ABQ9Y8F2</accession>
<dbReference type="InterPro" id="IPR011050">
    <property type="entry name" value="Pectin_lyase_fold/virulence"/>
</dbReference>
<keyword evidence="2" id="KW-0812">Transmembrane</keyword>
<protein>
    <recommendedName>
        <fullName evidence="3">Protein kinase domain-containing protein</fullName>
    </recommendedName>
</protein>
<feature type="compositionally biased region" description="Basic and acidic residues" evidence="1">
    <location>
        <begin position="1601"/>
        <end position="1634"/>
    </location>
</feature>
<name>A0ABQ9Y8F2_9EUKA</name>
<dbReference type="SUPFAM" id="SSF51126">
    <property type="entry name" value="Pectin lyase-like"/>
    <property type="match status" value="1"/>
</dbReference>
<feature type="compositionally biased region" description="Low complexity" evidence="1">
    <location>
        <begin position="1583"/>
        <end position="1593"/>
    </location>
</feature>
<evidence type="ECO:0000313" key="5">
    <source>
        <dbReference type="Proteomes" id="UP001281761"/>
    </source>
</evidence>
<dbReference type="EMBL" id="JARBJD010000026">
    <property type="protein sequence ID" value="KAK2959979.1"/>
    <property type="molecule type" value="Genomic_DNA"/>
</dbReference>
<dbReference type="InterPro" id="IPR011009">
    <property type="entry name" value="Kinase-like_dom_sf"/>
</dbReference>
<gene>
    <name evidence="4" type="ORF">BLNAU_5176</name>
</gene>
<dbReference type="PROSITE" id="PS50011">
    <property type="entry name" value="PROTEIN_KINASE_DOM"/>
    <property type="match status" value="1"/>
</dbReference>